<dbReference type="Proteomes" id="UP000278627">
    <property type="component" value="Unassembled WGS sequence"/>
</dbReference>
<dbReference type="STRING" id="6280.A0A0N4TWZ6"/>
<dbReference type="InterPro" id="IPR003675">
    <property type="entry name" value="Rce1/LyrA-like_dom"/>
</dbReference>
<feature type="transmembrane region" description="Helical" evidence="13">
    <location>
        <begin position="189"/>
        <end position="206"/>
    </location>
</feature>
<sequence length="270" mass="30828">MSILLYLSLATVISSSYVGLLYAFDFYGVDRDDPHSIKRRLLGAVLNNIISITCTYAVLCKHHESPLSVMGIHTRGIYPACILPTLLTCICYLGNWVMIYIDNNFWSFFHLDELKRNAGNIVWVRDVLLAPVTEEVAFRACASTLILQCLSSTVTIFVAPLPFALSHLHHIFDDMKKGYTKYEAINRRAFQTSYSYFFGAYATFLFVRTGHILAPIVSHSVCNNMGLPLLPLIDAYPKRSTRILLWFSYLLGFVLWLWLLKPLTDSKFYK</sequence>
<dbReference type="EC" id="3.4.26.1" evidence="11"/>
<keyword evidence="6" id="KW-0256">Endoplasmic reticulum</keyword>
<keyword evidence="4 13" id="KW-0812">Transmembrane</keyword>
<feature type="transmembrane region" description="Helical" evidence="13">
    <location>
        <begin position="243"/>
        <end position="260"/>
    </location>
</feature>
<dbReference type="AlphaFoldDB" id="A0A0N4TWZ6"/>
<evidence type="ECO:0000256" key="4">
    <source>
        <dbReference type="ARBA" id="ARBA00022692"/>
    </source>
</evidence>
<comment type="similarity">
    <text evidence="2">Belongs to the peptidase U48 family.</text>
</comment>
<dbReference type="WBParaSite" id="BPAG_0001347301-mRNA-1">
    <property type="protein sequence ID" value="BPAG_0001347301-mRNA-1"/>
    <property type="gene ID" value="BPAG_0001347301"/>
</dbReference>
<evidence type="ECO:0000256" key="1">
    <source>
        <dbReference type="ARBA" id="ARBA00004477"/>
    </source>
</evidence>
<dbReference type="GO" id="GO:0004222">
    <property type="term" value="F:metalloendopeptidase activity"/>
    <property type="evidence" value="ECO:0007669"/>
    <property type="project" value="InterPro"/>
</dbReference>
<evidence type="ECO:0000313" key="17">
    <source>
        <dbReference type="WBParaSite" id="BPAG_0001347301-mRNA-1"/>
    </source>
</evidence>
<feature type="domain" description="CAAX prenyl protease 2/Lysostaphin resistance protein A-like" evidence="14">
    <location>
        <begin position="121"/>
        <end position="224"/>
    </location>
</feature>
<protein>
    <recommendedName>
        <fullName evidence="12">CAAX prenyl protease 2</fullName>
        <ecNumber evidence="11">3.4.26.1</ecNumber>
    </recommendedName>
    <alternativeName>
        <fullName evidence="9">Farnesylated proteins-converting enzyme 2</fullName>
    </alternativeName>
</protein>
<evidence type="ECO:0000259" key="14">
    <source>
        <dbReference type="Pfam" id="PF02517"/>
    </source>
</evidence>
<evidence type="ECO:0000256" key="6">
    <source>
        <dbReference type="ARBA" id="ARBA00022824"/>
    </source>
</evidence>
<dbReference type="EMBL" id="UZAD01013388">
    <property type="protein sequence ID" value="VDN94586.1"/>
    <property type="molecule type" value="Genomic_DNA"/>
</dbReference>
<evidence type="ECO:0000256" key="8">
    <source>
        <dbReference type="ARBA" id="ARBA00023136"/>
    </source>
</evidence>
<reference evidence="17" key="1">
    <citation type="submission" date="2016-04" db="UniProtKB">
        <authorList>
            <consortium name="WormBaseParasite"/>
        </authorList>
    </citation>
    <scope>IDENTIFICATION</scope>
</reference>
<gene>
    <name evidence="15" type="ORF">BPAG_LOCUS13401</name>
</gene>
<dbReference type="PANTHER" id="PTHR13046">
    <property type="entry name" value="PROTEASE U48 CAAX PRENYL PROTEASE RCE1"/>
    <property type="match status" value="1"/>
</dbReference>
<proteinExistence type="inferred from homology"/>
<dbReference type="Pfam" id="PF02517">
    <property type="entry name" value="Rce1-like"/>
    <property type="match status" value="1"/>
</dbReference>
<name>A0A0N4TWZ6_BRUPA</name>
<accession>A0A0N4TWZ6</accession>
<keyword evidence="16" id="KW-1185">Reference proteome</keyword>
<evidence type="ECO:0000256" key="9">
    <source>
        <dbReference type="ARBA" id="ARBA00032607"/>
    </source>
</evidence>
<reference evidence="15 16" key="2">
    <citation type="submission" date="2018-11" db="EMBL/GenBank/DDBJ databases">
        <authorList>
            <consortium name="Pathogen Informatics"/>
        </authorList>
    </citation>
    <scope>NUCLEOTIDE SEQUENCE [LARGE SCALE GENOMIC DNA]</scope>
</reference>
<evidence type="ECO:0000256" key="13">
    <source>
        <dbReference type="SAM" id="Phobius"/>
    </source>
</evidence>
<dbReference type="GO" id="GO:0071586">
    <property type="term" value="P:CAAX-box protein processing"/>
    <property type="evidence" value="ECO:0007669"/>
    <property type="project" value="InterPro"/>
</dbReference>
<evidence type="ECO:0000256" key="2">
    <source>
        <dbReference type="ARBA" id="ARBA00006897"/>
    </source>
</evidence>
<keyword evidence="3" id="KW-0645">Protease</keyword>
<evidence type="ECO:0000256" key="11">
    <source>
        <dbReference type="ARBA" id="ARBA00049729"/>
    </source>
</evidence>
<dbReference type="PANTHER" id="PTHR13046:SF0">
    <property type="entry name" value="CAAX PRENYL PROTEASE 2"/>
    <property type="match status" value="1"/>
</dbReference>
<dbReference type="GO" id="GO:0005789">
    <property type="term" value="C:endoplasmic reticulum membrane"/>
    <property type="evidence" value="ECO:0007669"/>
    <property type="project" value="UniProtKB-SubCell"/>
</dbReference>
<feature type="transmembrane region" description="Helical" evidence="13">
    <location>
        <begin position="145"/>
        <end position="168"/>
    </location>
</feature>
<evidence type="ECO:0000313" key="16">
    <source>
        <dbReference type="Proteomes" id="UP000278627"/>
    </source>
</evidence>
<keyword evidence="5" id="KW-0378">Hydrolase</keyword>
<dbReference type="InterPro" id="IPR039731">
    <property type="entry name" value="Rce1"/>
</dbReference>
<evidence type="ECO:0000313" key="15">
    <source>
        <dbReference type="EMBL" id="VDN94586.1"/>
    </source>
</evidence>
<feature type="transmembrane region" description="Helical" evidence="13">
    <location>
        <begin position="80"/>
        <end position="101"/>
    </location>
</feature>
<evidence type="ECO:0000256" key="7">
    <source>
        <dbReference type="ARBA" id="ARBA00022989"/>
    </source>
</evidence>
<organism evidence="17">
    <name type="scientific">Brugia pahangi</name>
    <name type="common">Filarial nematode worm</name>
    <dbReference type="NCBI Taxonomy" id="6280"/>
    <lineage>
        <taxon>Eukaryota</taxon>
        <taxon>Metazoa</taxon>
        <taxon>Ecdysozoa</taxon>
        <taxon>Nematoda</taxon>
        <taxon>Chromadorea</taxon>
        <taxon>Rhabditida</taxon>
        <taxon>Spirurina</taxon>
        <taxon>Spiruromorpha</taxon>
        <taxon>Filarioidea</taxon>
        <taxon>Onchocercidae</taxon>
        <taxon>Brugia</taxon>
    </lineage>
</organism>
<evidence type="ECO:0000256" key="3">
    <source>
        <dbReference type="ARBA" id="ARBA00022670"/>
    </source>
</evidence>
<comment type="catalytic activity">
    <reaction evidence="10">
        <text>Hydrolyzes the peptide bond -P2-(S-farnesyl or geranylgeranyl)C-P1'-P2'-P3'-COOH where P1' and P2' are amino acids with aliphatic sidechains and P3' is any C-terminal residue.</text>
        <dbReference type="EC" id="3.4.26.1"/>
    </reaction>
</comment>
<keyword evidence="7 13" id="KW-1133">Transmembrane helix</keyword>
<evidence type="ECO:0000256" key="12">
    <source>
        <dbReference type="ARBA" id="ARBA00049763"/>
    </source>
</evidence>
<feature type="transmembrane region" description="Helical" evidence="13">
    <location>
        <begin position="39"/>
        <end position="59"/>
    </location>
</feature>
<comment type="subcellular location">
    <subcellularLocation>
        <location evidence="1">Endoplasmic reticulum membrane</location>
        <topology evidence="1">Multi-pass membrane protein</topology>
    </subcellularLocation>
</comment>
<evidence type="ECO:0000256" key="5">
    <source>
        <dbReference type="ARBA" id="ARBA00022801"/>
    </source>
</evidence>
<evidence type="ECO:0000256" key="10">
    <source>
        <dbReference type="ARBA" id="ARBA00047280"/>
    </source>
</evidence>
<keyword evidence="8 13" id="KW-0472">Membrane</keyword>